<dbReference type="AlphaFoldDB" id="A0A4Y7PHI8"/>
<keyword evidence="1" id="KW-0175">Coiled coil</keyword>
<proteinExistence type="predicted"/>
<dbReference type="STRING" id="50990.A0A4Y7PHI8"/>
<evidence type="ECO:0000256" key="1">
    <source>
        <dbReference type="SAM" id="Coils"/>
    </source>
</evidence>
<evidence type="ECO:0000313" key="3">
    <source>
        <dbReference type="Proteomes" id="UP000294933"/>
    </source>
</evidence>
<keyword evidence="3" id="KW-1185">Reference proteome</keyword>
<feature type="non-terminal residue" evidence="2">
    <location>
        <position position="245"/>
    </location>
</feature>
<feature type="coiled-coil region" evidence="1">
    <location>
        <begin position="174"/>
        <end position="201"/>
    </location>
</feature>
<gene>
    <name evidence="2" type="ORF">BD410DRAFT_701546</name>
</gene>
<dbReference type="EMBL" id="ML170304">
    <property type="protein sequence ID" value="TDL14847.1"/>
    <property type="molecule type" value="Genomic_DNA"/>
</dbReference>
<feature type="non-terminal residue" evidence="2">
    <location>
        <position position="1"/>
    </location>
</feature>
<organism evidence="2 3">
    <name type="scientific">Rickenella mellea</name>
    <dbReference type="NCBI Taxonomy" id="50990"/>
    <lineage>
        <taxon>Eukaryota</taxon>
        <taxon>Fungi</taxon>
        <taxon>Dikarya</taxon>
        <taxon>Basidiomycota</taxon>
        <taxon>Agaricomycotina</taxon>
        <taxon>Agaricomycetes</taxon>
        <taxon>Hymenochaetales</taxon>
        <taxon>Rickenellaceae</taxon>
        <taxon>Rickenella</taxon>
    </lineage>
</organism>
<accession>A0A4Y7PHI8</accession>
<dbReference type="Proteomes" id="UP000294933">
    <property type="component" value="Unassembled WGS sequence"/>
</dbReference>
<evidence type="ECO:0000313" key="2">
    <source>
        <dbReference type="EMBL" id="TDL14847.1"/>
    </source>
</evidence>
<sequence>VEGASRKEIKSTTYQRTIAHRRVEEAERRVSEVEVKLELSPEDRWDENNEDYRATLKYIKQRKYQLAVDKLERLVVQRLFELTKLNISGTGYKLRTHISRALKTRSNTIRKALDKYNKLAVEVQPPRPTLSFKEVVSYTFLAEFDLLRDARQDVRERPWSKPVYREAMERWYKLQCARDEIDRLNIEVQRLATHLRDEELDYESAIRTLSTADHGLATELRLLWDLCKSVNHIHRRRLFQIAALP</sequence>
<protein>
    <submittedName>
        <fullName evidence="2">Uncharacterized protein</fullName>
    </submittedName>
</protein>
<dbReference type="OrthoDB" id="2676448at2759"/>
<reference evidence="2 3" key="1">
    <citation type="submission" date="2018-06" db="EMBL/GenBank/DDBJ databases">
        <title>A transcriptomic atlas of mushroom development highlights an independent origin of complex multicellularity.</title>
        <authorList>
            <consortium name="DOE Joint Genome Institute"/>
            <person name="Krizsan K."/>
            <person name="Almasi E."/>
            <person name="Merenyi Z."/>
            <person name="Sahu N."/>
            <person name="Viragh M."/>
            <person name="Koszo T."/>
            <person name="Mondo S."/>
            <person name="Kiss B."/>
            <person name="Balint B."/>
            <person name="Kues U."/>
            <person name="Barry K."/>
            <person name="Hegedus J.C."/>
            <person name="Henrissat B."/>
            <person name="Johnson J."/>
            <person name="Lipzen A."/>
            <person name="Ohm R."/>
            <person name="Nagy I."/>
            <person name="Pangilinan J."/>
            <person name="Yan J."/>
            <person name="Xiong Y."/>
            <person name="Grigoriev I.V."/>
            <person name="Hibbett D.S."/>
            <person name="Nagy L.G."/>
        </authorList>
    </citation>
    <scope>NUCLEOTIDE SEQUENCE [LARGE SCALE GENOMIC DNA]</scope>
    <source>
        <strain evidence="2 3">SZMC22713</strain>
    </source>
</reference>
<name>A0A4Y7PHI8_9AGAM</name>
<dbReference type="VEuPathDB" id="FungiDB:BD410DRAFT_701546"/>